<evidence type="ECO:0000313" key="11">
    <source>
        <dbReference type="Proteomes" id="UP000007266"/>
    </source>
</evidence>
<keyword evidence="5 6" id="KW-0482">Metalloprotease</keyword>
<evidence type="ECO:0000256" key="5">
    <source>
        <dbReference type="ARBA" id="ARBA00023049"/>
    </source>
</evidence>
<proteinExistence type="inferred from homology"/>
<reference evidence="10 11" key="2">
    <citation type="journal article" date="2010" name="Nucleic Acids Res.">
        <title>BeetleBase in 2010: revisions to provide comprehensive genomic information for Tribolium castaneum.</title>
        <authorList>
            <person name="Kim H.S."/>
            <person name="Murphy T."/>
            <person name="Xia J."/>
            <person name="Caragea D."/>
            <person name="Park Y."/>
            <person name="Beeman R.W."/>
            <person name="Lorenzen M.D."/>
            <person name="Butcher S."/>
            <person name="Manak J.R."/>
            <person name="Brown S.J."/>
        </authorList>
    </citation>
    <scope>GENOME REANNOTATION</scope>
    <source>
        <strain evidence="10 11">Georgia GA2</strain>
    </source>
</reference>
<comment type="similarity">
    <text evidence="6">Belongs to the peptidase M48 family.</text>
</comment>
<accession>D6X3P6</accession>
<dbReference type="GO" id="GO:0046872">
    <property type="term" value="F:metal ion binding"/>
    <property type="evidence" value="ECO:0007669"/>
    <property type="project" value="UniProtKB-KW"/>
</dbReference>
<feature type="transmembrane region" description="Helical" evidence="7">
    <location>
        <begin position="144"/>
        <end position="163"/>
    </location>
</feature>
<evidence type="ECO:0000256" key="1">
    <source>
        <dbReference type="ARBA" id="ARBA00022670"/>
    </source>
</evidence>
<name>D6X3P6_TRICA</name>
<dbReference type="GO" id="GO:0004222">
    <property type="term" value="F:metalloendopeptidase activity"/>
    <property type="evidence" value="ECO:0000318"/>
    <property type="project" value="GO_Central"/>
</dbReference>
<keyword evidence="2" id="KW-0479">Metal-binding</keyword>
<dbReference type="InterPro" id="IPR032456">
    <property type="entry name" value="Peptidase_M48_N"/>
</dbReference>
<dbReference type="HOGENOM" id="CLU_025947_3_3_1"/>
<keyword evidence="4 6" id="KW-0862">Zinc</keyword>
<dbReference type="AlphaFoldDB" id="D6X3P6"/>
<evidence type="ECO:0000256" key="3">
    <source>
        <dbReference type="ARBA" id="ARBA00022801"/>
    </source>
</evidence>
<protein>
    <submittedName>
        <fullName evidence="10">CAAX prenyl protease 1 homolog-like Protein</fullName>
    </submittedName>
</protein>
<dbReference type="Proteomes" id="UP000007266">
    <property type="component" value="Linkage group 10"/>
</dbReference>
<evidence type="ECO:0000256" key="6">
    <source>
        <dbReference type="RuleBase" id="RU003983"/>
    </source>
</evidence>
<organism evidence="10 11">
    <name type="scientific">Tribolium castaneum</name>
    <name type="common">Red flour beetle</name>
    <dbReference type="NCBI Taxonomy" id="7070"/>
    <lineage>
        <taxon>Eukaryota</taxon>
        <taxon>Metazoa</taxon>
        <taxon>Ecdysozoa</taxon>
        <taxon>Arthropoda</taxon>
        <taxon>Hexapoda</taxon>
        <taxon>Insecta</taxon>
        <taxon>Pterygota</taxon>
        <taxon>Neoptera</taxon>
        <taxon>Endopterygota</taxon>
        <taxon>Coleoptera</taxon>
        <taxon>Polyphaga</taxon>
        <taxon>Cucujiformia</taxon>
        <taxon>Tenebrionidae</taxon>
        <taxon>Tenebrionidae incertae sedis</taxon>
        <taxon>Tribolium</taxon>
    </lineage>
</organism>
<feature type="transmembrane region" description="Helical" evidence="7">
    <location>
        <begin position="103"/>
        <end position="123"/>
    </location>
</feature>
<keyword evidence="1 6" id="KW-0645">Protease</keyword>
<dbReference type="GO" id="GO:0071586">
    <property type="term" value="P:CAAX-box protein processing"/>
    <property type="evidence" value="ECO:0000318"/>
    <property type="project" value="GO_Central"/>
</dbReference>
<feature type="transmembrane region" description="Helical" evidence="7">
    <location>
        <begin position="169"/>
        <end position="188"/>
    </location>
</feature>
<evidence type="ECO:0000259" key="9">
    <source>
        <dbReference type="Pfam" id="PF16491"/>
    </source>
</evidence>
<keyword evidence="7" id="KW-0472">Membrane</keyword>
<evidence type="ECO:0000256" key="4">
    <source>
        <dbReference type="ARBA" id="ARBA00022833"/>
    </source>
</evidence>
<gene>
    <name evidence="10" type="primary">AUGUSTUS-3.0.2_11281</name>
    <name evidence="10" type="ORF">TcasGA2_TC011281</name>
</gene>
<dbReference type="OrthoDB" id="360839at2759"/>
<comment type="cofactor">
    <cofactor evidence="6">
        <name>Zn(2+)</name>
        <dbReference type="ChEBI" id="CHEBI:29105"/>
    </cofactor>
    <text evidence="6">Binds 1 zinc ion per subunit.</text>
</comment>
<dbReference type="EMBL" id="KQ971377">
    <property type="protein sequence ID" value="EEZ97450.1"/>
    <property type="molecule type" value="Genomic_DNA"/>
</dbReference>
<dbReference type="Pfam" id="PF01435">
    <property type="entry name" value="Peptidase_M48"/>
    <property type="match status" value="1"/>
</dbReference>
<dbReference type="Gene3D" id="3.30.2010.10">
    <property type="entry name" value="Metalloproteases ('zincins'), catalytic domain"/>
    <property type="match status" value="1"/>
</dbReference>
<dbReference type="Pfam" id="PF16491">
    <property type="entry name" value="Peptidase_M48_N"/>
    <property type="match status" value="1"/>
</dbReference>
<feature type="domain" description="Peptidase M48" evidence="8">
    <location>
        <begin position="202"/>
        <end position="413"/>
    </location>
</feature>
<keyword evidence="7" id="KW-1133">Transmembrane helix</keyword>
<dbReference type="InterPro" id="IPR001915">
    <property type="entry name" value="Peptidase_M48"/>
</dbReference>
<evidence type="ECO:0000259" key="8">
    <source>
        <dbReference type="Pfam" id="PF01435"/>
    </source>
</evidence>
<dbReference type="PhylomeDB" id="D6X3P6"/>
<keyword evidence="11" id="KW-1185">Reference proteome</keyword>
<dbReference type="STRING" id="7070.D6X3P6"/>
<feature type="transmembrane region" description="Helical" evidence="7">
    <location>
        <begin position="289"/>
        <end position="308"/>
    </location>
</feature>
<dbReference type="PANTHER" id="PTHR10120">
    <property type="entry name" value="CAAX PRENYL PROTEASE 1"/>
    <property type="match status" value="1"/>
</dbReference>
<evidence type="ECO:0000256" key="2">
    <source>
        <dbReference type="ARBA" id="ARBA00022723"/>
    </source>
</evidence>
<dbReference type="eggNOG" id="KOG2719">
    <property type="taxonomic scope" value="Eukaryota"/>
</dbReference>
<evidence type="ECO:0000256" key="7">
    <source>
        <dbReference type="SAM" id="Phobius"/>
    </source>
</evidence>
<dbReference type="GO" id="GO:0005789">
    <property type="term" value="C:endoplasmic reticulum membrane"/>
    <property type="evidence" value="ECO:0000318"/>
    <property type="project" value="GO_Central"/>
</dbReference>
<keyword evidence="3 6" id="KW-0378">Hydrolase</keyword>
<evidence type="ECO:0000313" key="10">
    <source>
        <dbReference type="EMBL" id="EEZ97450.1"/>
    </source>
</evidence>
<sequence>MFALSSKNVLIVFLWIDYLWVQYLRARQHKKTKVTTRVPDELALSQQSFDKSRKQTLQRNRLAFVKDLVSIITTTAIIQYKILPTIWEETDPLGELDEITRSCMWYFFYTTFLAFINLPFTIYDSIILETSKSPEFVIWNQLKNFVVGQIFAVMLCSLLITLIRNGDQVFITFWLLFCLVVFVVGISYPQMAPSKYRQLSPLKPGNLRNEITNLALTLSFPLKEIYIEERFSKKSCSNIYFYGPSDQKSIVILNTLILKEHGIGCTNNQILALISFEFSRWHFNETFKYVIVLETNLLLSFAAFLFLFKHPQVYEIFGFEDFHPVLVGVYVVLKYVMVPYASLLSFGFMWVSRGFVMQNDEFVAQLGKGKALIEALVRLEENNVKFPVCDRLYSMWHYDKPCLMERVEAIKKVEEEKFE</sequence>
<reference evidence="10 11" key="1">
    <citation type="journal article" date="2008" name="Nature">
        <title>The genome of the model beetle and pest Tribolium castaneum.</title>
        <authorList>
            <consortium name="Tribolium Genome Sequencing Consortium"/>
            <person name="Richards S."/>
            <person name="Gibbs R.A."/>
            <person name="Weinstock G.M."/>
            <person name="Brown S.J."/>
            <person name="Denell R."/>
            <person name="Beeman R.W."/>
            <person name="Gibbs R."/>
            <person name="Beeman R.W."/>
            <person name="Brown S.J."/>
            <person name="Bucher G."/>
            <person name="Friedrich M."/>
            <person name="Grimmelikhuijzen C.J."/>
            <person name="Klingler M."/>
            <person name="Lorenzen M."/>
            <person name="Richards S."/>
            <person name="Roth S."/>
            <person name="Schroder R."/>
            <person name="Tautz D."/>
            <person name="Zdobnov E.M."/>
            <person name="Muzny D."/>
            <person name="Gibbs R.A."/>
            <person name="Weinstock G.M."/>
            <person name="Attaway T."/>
            <person name="Bell S."/>
            <person name="Buhay C.J."/>
            <person name="Chandrabose M.N."/>
            <person name="Chavez D."/>
            <person name="Clerk-Blankenburg K.P."/>
            <person name="Cree A."/>
            <person name="Dao M."/>
            <person name="Davis C."/>
            <person name="Chacko J."/>
            <person name="Dinh H."/>
            <person name="Dugan-Rocha S."/>
            <person name="Fowler G."/>
            <person name="Garner T.T."/>
            <person name="Garnes J."/>
            <person name="Gnirke A."/>
            <person name="Hawes A."/>
            <person name="Hernandez J."/>
            <person name="Hines S."/>
            <person name="Holder M."/>
            <person name="Hume J."/>
            <person name="Jhangiani S.N."/>
            <person name="Joshi V."/>
            <person name="Khan Z.M."/>
            <person name="Jackson L."/>
            <person name="Kovar C."/>
            <person name="Kowis A."/>
            <person name="Lee S."/>
            <person name="Lewis L.R."/>
            <person name="Margolis J."/>
            <person name="Morgan M."/>
            <person name="Nazareth L.V."/>
            <person name="Nguyen N."/>
            <person name="Okwuonu G."/>
            <person name="Parker D."/>
            <person name="Richards S."/>
            <person name="Ruiz S.J."/>
            <person name="Santibanez J."/>
            <person name="Savard J."/>
            <person name="Scherer S.E."/>
            <person name="Schneider B."/>
            <person name="Sodergren E."/>
            <person name="Tautz D."/>
            <person name="Vattahil S."/>
            <person name="Villasana D."/>
            <person name="White C.S."/>
            <person name="Wright R."/>
            <person name="Park Y."/>
            <person name="Beeman R.W."/>
            <person name="Lord J."/>
            <person name="Oppert B."/>
            <person name="Lorenzen M."/>
            <person name="Brown S."/>
            <person name="Wang L."/>
            <person name="Savard J."/>
            <person name="Tautz D."/>
            <person name="Richards S."/>
            <person name="Weinstock G."/>
            <person name="Gibbs R.A."/>
            <person name="Liu Y."/>
            <person name="Worley K."/>
            <person name="Weinstock G."/>
            <person name="Elsik C.G."/>
            <person name="Reese J.T."/>
            <person name="Elhaik E."/>
            <person name="Landan G."/>
            <person name="Graur D."/>
            <person name="Arensburger P."/>
            <person name="Atkinson P."/>
            <person name="Beeman R.W."/>
            <person name="Beidler J."/>
            <person name="Brown S.J."/>
            <person name="Demuth J.P."/>
            <person name="Drury D.W."/>
            <person name="Du Y.Z."/>
            <person name="Fujiwara H."/>
            <person name="Lorenzen M."/>
            <person name="Maselli V."/>
            <person name="Osanai M."/>
            <person name="Park Y."/>
            <person name="Robertson H.M."/>
            <person name="Tu Z."/>
            <person name="Wang J.J."/>
            <person name="Wang S."/>
            <person name="Richards S."/>
            <person name="Song H."/>
            <person name="Zhang L."/>
            <person name="Sodergren E."/>
            <person name="Werner D."/>
            <person name="Stanke M."/>
            <person name="Morgenstern B."/>
            <person name="Solovyev V."/>
            <person name="Kosarev P."/>
            <person name="Brown G."/>
            <person name="Chen H.C."/>
            <person name="Ermolaeva O."/>
            <person name="Hlavina W."/>
            <person name="Kapustin Y."/>
            <person name="Kiryutin B."/>
            <person name="Kitts P."/>
            <person name="Maglott D."/>
            <person name="Pruitt K."/>
            <person name="Sapojnikov V."/>
            <person name="Souvorov A."/>
            <person name="Mackey A.J."/>
            <person name="Waterhouse R.M."/>
            <person name="Wyder S."/>
            <person name="Zdobnov E.M."/>
            <person name="Zdobnov E.M."/>
            <person name="Wyder S."/>
            <person name="Kriventseva E.V."/>
            <person name="Kadowaki T."/>
            <person name="Bork P."/>
            <person name="Aranda M."/>
            <person name="Bao R."/>
            <person name="Beermann A."/>
            <person name="Berns N."/>
            <person name="Bolognesi R."/>
            <person name="Bonneton F."/>
            <person name="Bopp D."/>
            <person name="Brown S.J."/>
            <person name="Bucher G."/>
            <person name="Butts T."/>
            <person name="Chaumot A."/>
            <person name="Denell R.E."/>
            <person name="Ferrier D.E."/>
            <person name="Friedrich M."/>
            <person name="Gordon C.M."/>
            <person name="Jindra M."/>
            <person name="Klingler M."/>
            <person name="Lan Q."/>
            <person name="Lattorff H.M."/>
            <person name="Laudet V."/>
            <person name="von Levetsow C."/>
            <person name="Liu Z."/>
            <person name="Lutz R."/>
            <person name="Lynch J.A."/>
            <person name="da Fonseca R.N."/>
            <person name="Posnien N."/>
            <person name="Reuter R."/>
            <person name="Roth S."/>
            <person name="Savard J."/>
            <person name="Schinko J.B."/>
            <person name="Schmitt C."/>
            <person name="Schoppmeier M."/>
            <person name="Schroder R."/>
            <person name="Shippy T.D."/>
            <person name="Simonnet F."/>
            <person name="Marques-Souza H."/>
            <person name="Tautz D."/>
            <person name="Tomoyasu Y."/>
            <person name="Trauner J."/>
            <person name="Van der Zee M."/>
            <person name="Vervoort M."/>
            <person name="Wittkopp N."/>
            <person name="Wimmer E.A."/>
            <person name="Yang X."/>
            <person name="Jones A.K."/>
            <person name="Sattelle D.B."/>
            <person name="Ebert P.R."/>
            <person name="Nelson D."/>
            <person name="Scott J.G."/>
            <person name="Beeman R.W."/>
            <person name="Muthukrishnan S."/>
            <person name="Kramer K.J."/>
            <person name="Arakane Y."/>
            <person name="Beeman R.W."/>
            <person name="Zhu Q."/>
            <person name="Hogenkamp D."/>
            <person name="Dixit R."/>
            <person name="Oppert B."/>
            <person name="Jiang H."/>
            <person name="Zou Z."/>
            <person name="Marshall J."/>
            <person name="Elpidina E."/>
            <person name="Vinokurov K."/>
            <person name="Oppert C."/>
            <person name="Zou Z."/>
            <person name="Evans J."/>
            <person name="Lu Z."/>
            <person name="Zhao P."/>
            <person name="Sumathipala N."/>
            <person name="Altincicek B."/>
            <person name="Vilcinskas A."/>
            <person name="Williams M."/>
            <person name="Hultmark D."/>
            <person name="Hetru C."/>
            <person name="Jiang H."/>
            <person name="Grimmelikhuijzen C.J."/>
            <person name="Hauser F."/>
            <person name="Cazzamali G."/>
            <person name="Williamson M."/>
            <person name="Park Y."/>
            <person name="Li B."/>
            <person name="Tanaka Y."/>
            <person name="Predel R."/>
            <person name="Neupert S."/>
            <person name="Schachtner J."/>
            <person name="Verleyen P."/>
            <person name="Raible F."/>
            <person name="Bork P."/>
            <person name="Friedrich M."/>
            <person name="Walden K.K."/>
            <person name="Robertson H.M."/>
            <person name="Angeli S."/>
            <person name="Foret S."/>
            <person name="Bucher G."/>
            <person name="Schuetz S."/>
            <person name="Maleszka R."/>
            <person name="Wimmer E.A."/>
            <person name="Beeman R.W."/>
            <person name="Lorenzen M."/>
            <person name="Tomoyasu Y."/>
            <person name="Miller S.C."/>
            <person name="Grossmann D."/>
            <person name="Bucher G."/>
        </authorList>
    </citation>
    <scope>NUCLEOTIDE SEQUENCE [LARGE SCALE GENOMIC DNA]</scope>
    <source>
        <strain evidence="10 11">Georgia GA2</strain>
    </source>
</reference>
<dbReference type="KEGG" id="tca:656324"/>
<keyword evidence="7" id="KW-0812">Transmembrane</keyword>
<feature type="domain" description="CAAX prenyl protease 1 N-terminal" evidence="9">
    <location>
        <begin position="28"/>
        <end position="191"/>
    </location>
</feature>
<feature type="transmembrane region" description="Helical" evidence="7">
    <location>
        <begin position="6"/>
        <end position="24"/>
    </location>
</feature>
<feature type="transmembrane region" description="Helical" evidence="7">
    <location>
        <begin position="328"/>
        <end position="351"/>
    </location>
</feature>